<accession>A0ABY4CN13</accession>
<protein>
    <submittedName>
        <fullName evidence="1">Uncharacterized protein</fullName>
    </submittedName>
</protein>
<sequence>MQGLVNLSQCAALGNILNQINGVIIELVDDSHYTKEDAANELMVIARSIHEEMTLKQF</sequence>
<proteinExistence type="predicted"/>
<keyword evidence="2" id="KW-1185">Reference proteome</keyword>
<gene>
    <name evidence="1" type="ORF">LSG31_00675</name>
</gene>
<name>A0ABY4CN13_9BACL</name>
<dbReference type="RefSeq" id="WP_347437528.1">
    <property type="nucleotide sequence ID" value="NZ_CP089291.1"/>
</dbReference>
<evidence type="ECO:0000313" key="1">
    <source>
        <dbReference type="EMBL" id="UOF90832.1"/>
    </source>
</evidence>
<dbReference type="Proteomes" id="UP000830167">
    <property type="component" value="Chromosome"/>
</dbReference>
<reference evidence="1" key="1">
    <citation type="submission" date="2021-12" db="EMBL/GenBank/DDBJ databases">
        <title>Alicyclobacillaceae gen. nov., sp. nov., isolated from chalcocite enrichment system.</title>
        <authorList>
            <person name="Jiang Z."/>
        </authorList>
    </citation>
    <scope>NUCLEOTIDE SEQUENCE</scope>
    <source>
        <strain evidence="1">MYW30-H2</strain>
    </source>
</reference>
<organism evidence="1 2">
    <name type="scientific">Fodinisporobacter ferrooxydans</name>
    <dbReference type="NCBI Taxonomy" id="2901836"/>
    <lineage>
        <taxon>Bacteria</taxon>
        <taxon>Bacillati</taxon>
        <taxon>Bacillota</taxon>
        <taxon>Bacilli</taxon>
        <taxon>Bacillales</taxon>
        <taxon>Alicyclobacillaceae</taxon>
        <taxon>Fodinisporobacter</taxon>
    </lineage>
</organism>
<dbReference type="EMBL" id="CP089291">
    <property type="protein sequence ID" value="UOF90832.1"/>
    <property type="molecule type" value="Genomic_DNA"/>
</dbReference>
<evidence type="ECO:0000313" key="2">
    <source>
        <dbReference type="Proteomes" id="UP000830167"/>
    </source>
</evidence>